<dbReference type="Proteomes" id="UP000299102">
    <property type="component" value="Unassembled WGS sequence"/>
</dbReference>
<dbReference type="EMBL" id="BGZK01002942">
    <property type="protein sequence ID" value="GBP97493.1"/>
    <property type="molecule type" value="Genomic_DNA"/>
</dbReference>
<comment type="caution">
    <text evidence="1">The sequence shown here is derived from an EMBL/GenBank/DDBJ whole genome shotgun (WGS) entry which is preliminary data.</text>
</comment>
<evidence type="ECO:0000313" key="2">
    <source>
        <dbReference type="Proteomes" id="UP000299102"/>
    </source>
</evidence>
<evidence type="ECO:0000313" key="1">
    <source>
        <dbReference type="EMBL" id="GBP97493.1"/>
    </source>
</evidence>
<dbReference type="OrthoDB" id="8194935at2759"/>
<sequence>MVHILLKKLDHSTQALFEPSLEDNKKLVRLCELLRFIEHRFQALETREKSYESGGGKDRAKPITAAASPMPNCHICGMAGHPIYYCERFLKMPPAERLQLVQKKTLRNCF</sequence>
<accession>A0A4C2ADR9</accession>
<name>A0A4C2ADR9_EUMVA</name>
<organism evidence="1 2">
    <name type="scientific">Eumeta variegata</name>
    <name type="common">Bagworm moth</name>
    <name type="synonym">Eumeta japonica</name>
    <dbReference type="NCBI Taxonomy" id="151549"/>
    <lineage>
        <taxon>Eukaryota</taxon>
        <taxon>Metazoa</taxon>
        <taxon>Ecdysozoa</taxon>
        <taxon>Arthropoda</taxon>
        <taxon>Hexapoda</taxon>
        <taxon>Insecta</taxon>
        <taxon>Pterygota</taxon>
        <taxon>Neoptera</taxon>
        <taxon>Endopterygota</taxon>
        <taxon>Lepidoptera</taxon>
        <taxon>Glossata</taxon>
        <taxon>Ditrysia</taxon>
        <taxon>Tineoidea</taxon>
        <taxon>Psychidae</taxon>
        <taxon>Oiketicinae</taxon>
        <taxon>Eumeta</taxon>
    </lineage>
</organism>
<keyword evidence="2" id="KW-1185">Reference proteome</keyword>
<reference evidence="1 2" key="1">
    <citation type="journal article" date="2019" name="Commun. Biol.">
        <title>The bagworm genome reveals a unique fibroin gene that provides high tensile strength.</title>
        <authorList>
            <person name="Kono N."/>
            <person name="Nakamura H."/>
            <person name="Ohtoshi R."/>
            <person name="Tomita M."/>
            <person name="Numata K."/>
            <person name="Arakawa K."/>
        </authorList>
    </citation>
    <scope>NUCLEOTIDE SEQUENCE [LARGE SCALE GENOMIC DNA]</scope>
</reference>
<protein>
    <submittedName>
        <fullName evidence="1">Uncharacterized protein</fullName>
    </submittedName>
</protein>
<gene>
    <name evidence="1" type="ORF">EVAR_63662_1</name>
</gene>
<proteinExistence type="predicted"/>
<dbReference type="AlphaFoldDB" id="A0A4C2ADR9"/>